<dbReference type="PANTHER" id="PTHR31562:SF9">
    <property type="entry name" value="GLYCOSYLTRANSFERASE FAMILY 8 PROTEIN"/>
    <property type="match status" value="1"/>
</dbReference>
<keyword evidence="1" id="KW-0472">Membrane</keyword>
<reference evidence="2" key="1">
    <citation type="journal article" date="2013" name="Genetics">
        <title>The draft genome and transcriptome of Panagrellus redivivus are shaped by the harsh demands of a free-living lifestyle.</title>
        <authorList>
            <person name="Srinivasan J."/>
            <person name="Dillman A.R."/>
            <person name="Macchietto M.G."/>
            <person name="Heikkinen L."/>
            <person name="Lakso M."/>
            <person name="Fracchia K.M."/>
            <person name="Antoshechkin I."/>
            <person name="Mortazavi A."/>
            <person name="Wong G."/>
            <person name="Sternberg P.W."/>
        </authorList>
    </citation>
    <scope>NUCLEOTIDE SEQUENCE [LARGE SCALE GENOMIC DNA]</scope>
    <source>
        <strain evidence="2">MT8872</strain>
    </source>
</reference>
<evidence type="ECO:0000313" key="2">
    <source>
        <dbReference type="Proteomes" id="UP000492821"/>
    </source>
</evidence>
<keyword evidence="1" id="KW-1133">Transmembrane helix</keyword>
<dbReference type="Proteomes" id="UP000492821">
    <property type="component" value="Unassembled WGS sequence"/>
</dbReference>
<keyword evidence="2" id="KW-1185">Reference proteome</keyword>
<keyword evidence="1" id="KW-0812">Transmembrane</keyword>
<name>A0A7E4W5S3_PANRE</name>
<dbReference type="AlphaFoldDB" id="A0A7E4W5S3"/>
<evidence type="ECO:0000313" key="3">
    <source>
        <dbReference type="WBParaSite" id="Pan_g7705.t1"/>
    </source>
</evidence>
<feature type="transmembrane region" description="Helical" evidence="1">
    <location>
        <begin position="6"/>
        <end position="26"/>
    </location>
</feature>
<dbReference type="PANTHER" id="PTHR31562">
    <property type="entry name" value="PROTEIN CBG18972"/>
    <property type="match status" value="1"/>
</dbReference>
<dbReference type="InterPro" id="IPR004988">
    <property type="entry name" value="DUF273"/>
</dbReference>
<proteinExistence type="predicted"/>
<dbReference type="InterPro" id="IPR029044">
    <property type="entry name" value="Nucleotide-diphossugar_trans"/>
</dbReference>
<dbReference type="WBParaSite" id="Pan_g7705.t1">
    <property type="protein sequence ID" value="Pan_g7705.t1"/>
    <property type="gene ID" value="Pan_g7705"/>
</dbReference>
<sequence length="380" mass="44385">MASFYFRYAACLAVVFIIYWSYYLYLSKNVKFEVPLESPFFGEVLNCPNLSNSALIQSNGILNNRIAIVIAITDKEFALNCAPAMNMTSCYALHFGYNVVVLNLQNITLAAECPHGDKYFRRHCATAKWMEKNQDTIDYVLFIDADMGVVNPCHTIQEYFDDTADLIFYDRFYDFEIAAGSYIAKNTEFSRNLLKYWADYFYKLPNSLHGSDNGAIHQVFMEYLFETPAEKMACYHLWNISKSYDDLFRYQACTQVKYSTKNRKFCDGKLKLVRKDAIGWVRDVWLTQSKWSKRDFMLHGLKIEKMNRYSPHGGEWKWMFYRKTFDLDVCGSVPLSFMYKYNVSFVITDAEVASYLNYWINRAHDLMNVALKEVGMEPVA</sequence>
<dbReference type="Pfam" id="PF03314">
    <property type="entry name" value="DUF273"/>
    <property type="match status" value="1"/>
</dbReference>
<dbReference type="Gene3D" id="3.90.550.10">
    <property type="entry name" value="Spore Coat Polysaccharide Biosynthesis Protein SpsA, Chain A"/>
    <property type="match status" value="1"/>
</dbReference>
<evidence type="ECO:0000256" key="1">
    <source>
        <dbReference type="SAM" id="Phobius"/>
    </source>
</evidence>
<protein>
    <submittedName>
        <fullName evidence="3">Nucleotid_trans domain-containing protein</fullName>
    </submittedName>
</protein>
<organism evidence="2 3">
    <name type="scientific">Panagrellus redivivus</name>
    <name type="common">Microworm</name>
    <dbReference type="NCBI Taxonomy" id="6233"/>
    <lineage>
        <taxon>Eukaryota</taxon>
        <taxon>Metazoa</taxon>
        <taxon>Ecdysozoa</taxon>
        <taxon>Nematoda</taxon>
        <taxon>Chromadorea</taxon>
        <taxon>Rhabditida</taxon>
        <taxon>Tylenchina</taxon>
        <taxon>Panagrolaimomorpha</taxon>
        <taxon>Panagrolaimoidea</taxon>
        <taxon>Panagrolaimidae</taxon>
        <taxon>Panagrellus</taxon>
    </lineage>
</organism>
<accession>A0A7E4W5S3</accession>
<reference evidence="3" key="2">
    <citation type="submission" date="2020-10" db="UniProtKB">
        <authorList>
            <consortium name="WormBaseParasite"/>
        </authorList>
    </citation>
    <scope>IDENTIFICATION</scope>
</reference>